<dbReference type="NCBIfam" id="TIGR00099">
    <property type="entry name" value="Cof-subfamily"/>
    <property type="match status" value="1"/>
</dbReference>
<dbReference type="SFLD" id="SFLDS00003">
    <property type="entry name" value="Haloacid_Dehalogenase"/>
    <property type="match status" value="1"/>
</dbReference>
<organism evidence="1 2">
    <name type="scientific">Turicibacter bilis</name>
    <dbReference type="NCBI Taxonomy" id="2735723"/>
    <lineage>
        <taxon>Bacteria</taxon>
        <taxon>Bacillati</taxon>
        <taxon>Bacillota</taxon>
        <taxon>Erysipelotrichia</taxon>
        <taxon>Erysipelotrichales</taxon>
        <taxon>Turicibacteraceae</taxon>
        <taxon>Turicibacter</taxon>
    </lineage>
</organism>
<dbReference type="SUPFAM" id="SSF56784">
    <property type="entry name" value="HAD-like"/>
    <property type="match status" value="1"/>
</dbReference>
<evidence type="ECO:0000313" key="1">
    <source>
        <dbReference type="EMBL" id="UUF09154.1"/>
    </source>
</evidence>
<dbReference type="RefSeq" id="WP_212724330.1">
    <property type="nucleotide sequence ID" value="NZ_CP071250.1"/>
</dbReference>
<name>A0A9Q9CHR0_9FIRM</name>
<dbReference type="InterPro" id="IPR023214">
    <property type="entry name" value="HAD_sf"/>
</dbReference>
<dbReference type="SFLD" id="SFLDG01140">
    <property type="entry name" value="C2.B:_Phosphomannomutase_and_P"/>
    <property type="match status" value="1"/>
</dbReference>
<dbReference type="Gene3D" id="3.40.50.1000">
    <property type="entry name" value="HAD superfamily/HAD-like"/>
    <property type="match status" value="1"/>
</dbReference>
<keyword evidence="1" id="KW-0378">Hydrolase</keyword>
<sequence length="266" mass="29585">MDIKVAFFDVDGTIVDNHSKKNQSSDMELVPASTVEAIRLLKENGITPFIATGRSPFMIEELLKGLEIDSFICTNGQYAVMNGRVMYEAPYSQALLDEIVAVAKENHVPLLWMPTHHYVLSGENQEVLLEALDNMNLPYPIIETNLEKPNYKIYQMVAGVTKENEHIFEPIEEVRIVRWQPNGIDLLPKVGSKATAIEVILDKLGLKPENAVAFGDGLNDIEMLQTVGCGVAMGNAHEELKKHANYVAKPVYEDGIYNACKDLGLI</sequence>
<dbReference type="InterPro" id="IPR000150">
    <property type="entry name" value="Cof"/>
</dbReference>
<dbReference type="PANTHER" id="PTHR10000:SF25">
    <property type="entry name" value="PHOSPHATASE YKRA-RELATED"/>
    <property type="match status" value="1"/>
</dbReference>
<dbReference type="GO" id="GO:0000287">
    <property type="term" value="F:magnesium ion binding"/>
    <property type="evidence" value="ECO:0007669"/>
    <property type="project" value="TreeGrafter"/>
</dbReference>
<dbReference type="Pfam" id="PF08282">
    <property type="entry name" value="Hydrolase_3"/>
    <property type="match status" value="1"/>
</dbReference>
<dbReference type="InterPro" id="IPR036412">
    <property type="entry name" value="HAD-like_sf"/>
</dbReference>
<dbReference type="Gene3D" id="3.30.1240.10">
    <property type="match status" value="1"/>
</dbReference>
<dbReference type="GO" id="GO:0016791">
    <property type="term" value="F:phosphatase activity"/>
    <property type="evidence" value="ECO:0007669"/>
    <property type="project" value="UniProtKB-ARBA"/>
</dbReference>
<dbReference type="EMBL" id="CP071250">
    <property type="protein sequence ID" value="UUF09154.1"/>
    <property type="molecule type" value="Genomic_DNA"/>
</dbReference>
<accession>A0A9Q9CHR0</accession>
<dbReference type="PROSITE" id="PS01229">
    <property type="entry name" value="COF_2"/>
    <property type="match status" value="1"/>
</dbReference>
<dbReference type="InterPro" id="IPR006379">
    <property type="entry name" value="HAD-SF_hydro_IIB"/>
</dbReference>
<dbReference type="NCBIfam" id="TIGR01484">
    <property type="entry name" value="HAD-SF-IIB"/>
    <property type="match status" value="1"/>
</dbReference>
<proteinExistence type="predicted"/>
<evidence type="ECO:0000313" key="2">
    <source>
        <dbReference type="Proteomes" id="UP001058072"/>
    </source>
</evidence>
<protein>
    <submittedName>
        <fullName evidence="1">Cof-type HAD-IIB family hydrolase</fullName>
    </submittedName>
</protein>
<gene>
    <name evidence="1" type="ORF">J0J70_03960</name>
</gene>
<reference evidence="1" key="1">
    <citation type="submission" date="2021-03" db="EMBL/GenBank/DDBJ databases">
        <title>Comparative Genomics and Metabolomics in the genus Turicibacter.</title>
        <authorList>
            <person name="Maki J."/>
            <person name="Looft T."/>
        </authorList>
    </citation>
    <scope>NUCLEOTIDE SEQUENCE</scope>
    <source>
        <strain evidence="1">ISU324</strain>
    </source>
</reference>
<dbReference type="GO" id="GO:0005829">
    <property type="term" value="C:cytosol"/>
    <property type="evidence" value="ECO:0007669"/>
    <property type="project" value="TreeGrafter"/>
</dbReference>
<dbReference type="AlphaFoldDB" id="A0A9Q9CHR0"/>
<dbReference type="Proteomes" id="UP001058072">
    <property type="component" value="Chromosome"/>
</dbReference>
<dbReference type="PANTHER" id="PTHR10000">
    <property type="entry name" value="PHOSPHOSERINE PHOSPHATASE"/>
    <property type="match status" value="1"/>
</dbReference>